<dbReference type="InterPro" id="IPR050570">
    <property type="entry name" value="Cell_wall_metabolism_enzyme"/>
</dbReference>
<organism evidence="4 5">
    <name type="scientific">Citrifermentans bremense</name>
    <dbReference type="NCBI Taxonomy" id="60035"/>
    <lineage>
        <taxon>Bacteria</taxon>
        <taxon>Pseudomonadati</taxon>
        <taxon>Thermodesulfobacteriota</taxon>
        <taxon>Desulfuromonadia</taxon>
        <taxon>Geobacterales</taxon>
        <taxon>Geobacteraceae</taxon>
        <taxon>Citrifermentans</taxon>
    </lineage>
</organism>
<reference evidence="4 5" key="1">
    <citation type="submission" date="2020-06" db="EMBL/GenBank/DDBJ databases">
        <title>Interaction of electrochemicaly active bacteria, Geobacter bremensis R4 on different carbon anode.</title>
        <authorList>
            <person name="Meng L."/>
            <person name="Yoshida N."/>
        </authorList>
    </citation>
    <scope>NUCLEOTIDE SEQUENCE [LARGE SCALE GENOMIC DNA]</scope>
    <source>
        <strain evidence="4 5">R4</strain>
    </source>
</reference>
<keyword evidence="1" id="KW-0732">Signal</keyword>
<sequence length="448" mass="48683">MRTSAILGIFILLVAIAAGIGIYYFVDTSGPALALSRRPGPIASRADLVLTLRDSASGLKSLNVAAVQGEKSFPLLNKEYPAGTTDAKEVFRLPPPPGLKEGPVTLQIAAVDRSLVRFGSGNSTAVALQFVVQNKPPVVTVISTAHNVSPGGSALAVYALNRDVVKTGVTFADRFYPGYKQPEGFYASLFPFPYDVPPERFIPKITAVDQAGNERLTGIYYRVLAKAFPRDRIELSDAFLEKIFSEFKDRFPQVTNPLELYLKVNREVRQSDAKILQQCGLKTSPTPLWEGDFLRLPNSAPRGTFNQLRSYYYKGKEVDQQHHLGIDLASLSHARVPAANRGKVVYADDLGIYGQCVIIEHGMGLQTLYGHLSRIGVKEGDEVKKGDTIGDTGDTGLAGGDHLHFGVVVSGQEVNPIEWWDPSWIKNNVTDKLQEARDAAAAAAGTGK</sequence>
<evidence type="ECO:0000256" key="2">
    <source>
        <dbReference type="SAM" id="Phobius"/>
    </source>
</evidence>
<dbReference type="InterPro" id="IPR011055">
    <property type="entry name" value="Dup_hybrid_motif"/>
</dbReference>
<evidence type="ECO:0000259" key="3">
    <source>
        <dbReference type="Pfam" id="PF01551"/>
    </source>
</evidence>
<protein>
    <submittedName>
        <fullName evidence="4">Peptidase M23B</fullName>
    </submittedName>
</protein>
<evidence type="ECO:0000313" key="5">
    <source>
        <dbReference type="Proteomes" id="UP000515472"/>
    </source>
</evidence>
<dbReference type="SUPFAM" id="SSF51261">
    <property type="entry name" value="Duplicated hybrid motif"/>
    <property type="match status" value="1"/>
</dbReference>
<name>A0A6S6MAV8_9BACT</name>
<dbReference type="Proteomes" id="UP000515472">
    <property type="component" value="Chromosome"/>
</dbReference>
<dbReference type="CDD" id="cd12797">
    <property type="entry name" value="M23_peptidase"/>
    <property type="match status" value="1"/>
</dbReference>
<keyword evidence="2" id="KW-0472">Membrane</keyword>
<dbReference type="PANTHER" id="PTHR21666:SF289">
    <property type="entry name" value="L-ALA--D-GLU ENDOPEPTIDASE"/>
    <property type="match status" value="1"/>
</dbReference>
<gene>
    <name evidence="4" type="ORF">GEOBRER4_n3565</name>
</gene>
<accession>A0A6S6MAV8</accession>
<dbReference type="EMBL" id="AP023213">
    <property type="protein sequence ID" value="BCG48671.1"/>
    <property type="molecule type" value="Genomic_DNA"/>
</dbReference>
<feature type="domain" description="M23ase beta-sheet core" evidence="3">
    <location>
        <begin position="322"/>
        <end position="416"/>
    </location>
</feature>
<dbReference type="AlphaFoldDB" id="A0A6S6MAV8"/>
<evidence type="ECO:0000313" key="4">
    <source>
        <dbReference type="EMBL" id="BCG48671.1"/>
    </source>
</evidence>
<dbReference type="RefSeq" id="WP_185243324.1">
    <property type="nucleotide sequence ID" value="NZ_AP023213.1"/>
</dbReference>
<feature type="transmembrane region" description="Helical" evidence="2">
    <location>
        <begin position="7"/>
        <end position="26"/>
    </location>
</feature>
<evidence type="ECO:0000256" key="1">
    <source>
        <dbReference type="ARBA" id="ARBA00022729"/>
    </source>
</evidence>
<dbReference type="Pfam" id="PF01551">
    <property type="entry name" value="Peptidase_M23"/>
    <property type="match status" value="1"/>
</dbReference>
<dbReference type="KEGG" id="gbn:GEOBRER4_34210"/>
<dbReference type="Gene3D" id="2.70.70.10">
    <property type="entry name" value="Glucose Permease (Domain IIA)"/>
    <property type="match status" value="1"/>
</dbReference>
<dbReference type="PANTHER" id="PTHR21666">
    <property type="entry name" value="PEPTIDASE-RELATED"/>
    <property type="match status" value="1"/>
</dbReference>
<dbReference type="InterPro" id="IPR016047">
    <property type="entry name" value="M23ase_b-sheet_dom"/>
</dbReference>
<dbReference type="GO" id="GO:0004222">
    <property type="term" value="F:metalloendopeptidase activity"/>
    <property type="evidence" value="ECO:0007669"/>
    <property type="project" value="TreeGrafter"/>
</dbReference>
<keyword evidence="5" id="KW-1185">Reference proteome</keyword>
<keyword evidence="2" id="KW-1133">Transmembrane helix</keyword>
<proteinExistence type="predicted"/>
<keyword evidence="2" id="KW-0812">Transmembrane</keyword>